<evidence type="ECO:0000313" key="1">
    <source>
        <dbReference type="Proteomes" id="UP000095287"/>
    </source>
</evidence>
<reference evidence="2" key="1">
    <citation type="submission" date="2016-11" db="UniProtKB">
        <authorList>
            <consortium name="WormBaseParasite"/>
        </authorList>
    </citation>
    <scope>IDENTIFICATION</scope>
</reference>
<evidence type="ECO:0000313" key="2">
    <source>
        <dbReference type="WBParaSite" id="L893_g26155.t1"/>
    </source>
</evidence>
<sequence>MDAVPYDFIERTVLLASAGFHSSGMSSPFSLLRGHWGRFTSRLAAETVYYELILHLPTSHVPYLTYNVSHLGTRVEKLLQMKYTSLTYISIVGDDVIGKLSDLQSAEMVQDLFKRSIGVTNVFIDDDAKDLTPVVALLEAIPRVQSIRFPNPPEAPAMDVVSSLVEKHVRQGYLKALDISGHPIPRNYLPLVRMFIDESDFYCFGASFSLEDDDYATEVMRMMSASVKRRLHSCSEVHVRARRTLIDELKRELGEIAGESLQKVKFTELCFDDVGVCVRFWWTDV</sequence>
<dbReference type="AlphaFoldDB" id="A0A1I7ZGG2"/>
<dbReference type="Proteomes" id="UP000095287">
    <property type="component" value="Unplaced"/>
</dbReference>
<organism evidence="1 2">
    <name type="scientific">Steinernema glaseri</name>
    <dbReference type="NCBI Taxonomy" id="37863"/>
    <lineage>
        <taxon>Eukaryota</taxon>
        <taxon>Metazoa</taxon>
        <taxon>Ecdysozoa</taxon>
        <taxon>Nematoda</taxon>
        <taxon>Chromadorea</taxon>
        <taxon>Rhabditida</taxon>
        <taxon>Tylenchina</taxon>
        <taxon>Panagrolaimomorpha</taxon>
        <taxon>Strongyloidoidea</taxon>
        <taxon>Steinernematidae</taxon>
        <taxon>Steinernema</taxon>
    </lineage>
</organism>
<keyword evidence="1" id="KW-1185">Reference proteome</keyword>
<protein>
    <submittedName>
        <fullName evidence="2">GRAS domain-containing protein</fullName>
    </submittedName>
</protein>
<proteinExistence type="predicted"/>
<dbReference type="WBParaSite" id="L893_g26155.t1">
    <property type="protein sequence ID" value="L893_g26155.t1"/>
    <property type="gene ID" value="L893_g26155"/>
</dbReference>
<accession>A0A1I7ZGG2</accession>
<name>A0A1I7ZGG2_9BILA</name>